<name>A0ACC6AA64_9BACI</name>
<dbReference type="EMBL" id="JAMBOP010000022">
    <property type="protein sequence ID" value="MCM3737376.1"/>
    <property type="molecule type" value="Genomic_DNA"/>
</dbReference>
<keyword evidence="2" id="KW-1185">Reference proteome</keyword>
<accession>A0ACC6AA64</accession>
<evidence type="ECO:0000313" key="2">
    <source>
        <dbReference type="Proteomes" id="UP001202289"/>
    </source>
</evidence>
<evidence type="ECO:0000313" key="1">
    <source>
        <dbReference type="EMBL" id="MCM3737376.1"/>
    </source>
</evidence>
<dbReference type="Proteomes" id="UP001202289">
    <property type="component" value="Unassembled WGS sequence"/>
</dbReference>
<organism evidence="1 2">
    <name type="scientific">Bacillus cytotoxicus</name>
    <dbReference type="NCBI Taxonomy" id="580165"/>
    <lineage>
        <taxon>Bacteria</taxon>
        <taxon>Bacillati</taxon>
        <taxon>Bacillota</taxon>
        <taxon>Bacilli</taxon>
        <taxon>Bacillales</taxon>
        <taxon>Bacillaceae</taxon>
        <taxon>Bacillus</taxon>
        <taxon>Bacillus cereus group</taxon>
    </lineage>
</organism>
<protein>
    <submittedName>
        <fullName evidence="1">CvpA family protein</fullName>
    </submittedName>
</protein>
<gene>
    <name evidence="1" type="ORF">M3215_16610</name>
</gene>
<sequence length="179" mass="19964">MVDIIIVLLLVMGFLLGLRRGLVLQLVKLVSFIIAYLVAYWYCKDLAPALQKIIPYPFKQEVNVPNWIDANSMETVFYQAIAFIALFIITKIALTLIGQLLNMFTEIPVLKQINALGGAILGFLEVYIILFVLIVVGTILPIEQLQTSLNQSSISKVIVEDTPILSGKVKELWQTGSKV</sequence>
<reference evidence="1" key="1">
    <citation type="submission" date="2022-05" db="EMBL/GenBank/DDBJ databases">
        <title>Comparative Genomics of Spacecraft Associated Microbes.</title>
        <authorList>
            <person name="Tran M.T."/>
            <person name="Wright A."/>
            <person name="Seuylemezian A."/>
            <person name="Eisen J."/>
            <person name="Coil D."/>
        </authorList>
    </citation>
    <scope>NUCLEOTIDE SEQUENCE</scope>
    <source>
        <strain evidence="1">FAIRING 10M-2.2</strain>
    </source>
</reference>
<proteinExistence type="predicted"/>
<comment type="caution">
    <text evidence="1">The sequence shown here is derived from an EMBL/GenBank/DDBJ whole genome shotgun (WGS) entry which is preliminary data.</text>
</comment>